<evidence type="ECO:0000256" key="4">
    <source>
        <dbReference type="PROSITE-ProRule" id="PRU00221"/>
    </source>
</evidence>
<dbReference type="SUPFAM" id="SSF50978">
    <property type="entry name" value="WD40 repeat-like"/>
    <property type="match status" value="1"/>
</dbReference>
<evidence type="ECO:0000313" key="5">
    <source>
        <dbReference type="EMBL" id="CAK9275413.1"/>
    </source>
</evidence>
<dbReference type="InterPro" id="IPR001680">
    <property type="entry name" value="WD40_rpt"/>
</dbReference>
<dbReference type="InterPro" id="IPR019775">
    <property type="entry name" value="WD40_repeat_CS"/>
</dbReference>
<evidence type="ECO:0000256" key="1">
    <source>
        <dbReference type="ARBA" id="ARBA00009728"/>
    </source>
</evidence>
<name>A0ABP0XC92_9BRYO</name>
<dbReference type="InterPro" id="IPR042626">
    <property type="entry name" value="THOC6"/>
</dbReference>
<dbReference type="InterPro" id="IPR015943">
    <property type="entry name" value="WD40/YVTN_repeat-like_dom_sf"/>
</dbReference>
<dbReference type="SMART" id="SM00320">
    <property type="entry name" value="WD40"/>
    <property type="match status" value="5"/>
</dbReference>
<dbReference type="PANTHER" id="PTHR44411">
    <property type="entry name" value="THO COMPLEX SUBUNIT 6 HOMOLOG"/>
    <property type="match status" value="1"/>
</dbReference>
<dbReference type="InterPro" id="IPR036322">
    <property type="entry name" value="WD40_repeat_dom_sf"/>
</dbReference>
<keyword evidence="3" id="KW-0677">Repeat</keyword>
<reference evidence="5" key="1">
    <citation type="submission" date="2024-02" db="EMBL/GenBank/DDBJ databases">
        <authorList>
            <consortium name="ELIXIR-Norway"/>
            <consortium name="Elixir Norway"/>
        </authorList>
    </citation>
    <scope>NUCLEOTIDE SEQUENCE</scope>
</reference>
<dbReference type="Pfam" id="PF00400">
    <property type="entry name" value="WD40"/>
    <property type="match status" value="1"/>
</dbReference>
<dbReference type="PANTHER" id="PTHR44411:SF1">
    <property type="entry name" value="THO COMPLEX SUBUNIT 6 HOMOLOG"/>
    <property type="match status" value="1"/>
</dbReference>
<organism evidence="5 6">
    <name type="scientific">Sphagnum jensenii</name>
    <dbReference type="NCBI Taxonomy" id="128206"/>
    <lineage>
        <taxon>Eukaryota</taxon>
        <taxon>Viridiplantae</taxon>
        <taxon>Streptophyta</taxon>
        <taxon>Embryophyta</taxon>
        <taxon>Bryophyta</taxon>
        <taxon>Sphagnophytina</taxon>
        <taxon>Sphagnopsida</taxon>
        <taxon>Sphagnales</taxon>
        <taxon>Sphagnaceae</taxon>
        <taxon>Sphagnum</taxon>
    </lineage>
</organism>
<sequence length="378" mass="40140">MKMEDCRNWNEKEYRASIVADRDVHSRTIFAAAFVPATASAVPEHVATASSNGSVALYPVQPSVSSSSHGIGDVGMTQNSPGIAKPSMIVGKHDGPAYGLLSYGEDDNALLLSCGDDGRIQGWRWKEIHAALSCETTSGRKLQPTLDFRNPQQRGPFSALCPIPETNALAANSRTGSLFAAAGDGCAYAWDMETGKNTMVFQGHSDYLHCIASRPSHNQIITGSEDGTARIWDCRSGECVAALDPWNAVKISKKPMAKLPWISCLSLDASDNWLVCGNGGHCVTLWSLPGLDCVTRICMRATPQAVTIANDQILTVGTQPILSRWSFGGTLLSQAVCAPLSAFSVSVHPSGLTAVAGYGGLVDIISEFGSHLCTFCCG</sequence>
<dbReference type="PROSITE" id="PS50294">
    <property type="entry name" value="WD_REPEATS_REGION"/>
    <property type="match status" value="1"/>
</dbReference>
<comment type="similarity">
    <text evidence="1">Belongs to the WD repeat THOC6 family.</text>
</comment>
<dbReference type="PROSITE" id="PS00678">
    <property type="entry name" value="WD_REPEATS_1"/>
    <property type="match status" value="1"/>
</dbReference>
<gene>
    <name evidence="5" type="ORF">CSSPJE1EN1_LOCUS20891</name>
</gene>
<evidence type="ECO:0000256" key="3">
    <source>
        <dbReference type="ARBA" id="ARBA00022737"/>
    </source>
</evidence>
<dbReference type="PROSITE" id="PS50082">
    <property type="entry name" value="WD_REPEATS_2"/>
    <property type="match status" value="1"/>
</dbReference>
<keyword evidence="2 4" id="KW-0853">WD repeat</keyword>
<accession>A0ABP0XC92</accession>
<evidence type="ECO:0000313" key="6">
    <source>
        <dbReference type="Proteomes" id="UP001497444"/>
    </source>
</evidence>
<dbReference type="Gene3D" id="2.130.10.10">
    <property type="entry name" value="YVTN repeat-like/Quinoprotein amine dehydrogenase"/>
    <property type="match status" value="1"/>
</dbReference>
<dbReference type="Proteomes" id="UP001497444">
    <property type="component" value="Chromosome 6"/>
</dbReference>
<evidence type="ECO:0008006" key="7">
    <source>
        <dbReference type="Google" id="ProtNLM"/>
    </source>
</evidence>
<protein>
    <recommendedName>
        <fullName evidence="7">THO complex subunit 6</fullName>
    </recommendedName>
</protein>
<dbReference type="EMBL" id="OZ020101">
    <property type="protein sequence ID" value="CAK9275413.1"/>
    <property type="molecule type" value="Genomic_DNA"/>
</dbReference>
<feature type="repeat" description="WD" evidence="4">
    <location>
        <begin position="201"/>
        <end position="242"/>
    </location>
</feature>
<evidence type="ECO:0000256" key="2">
    <source>
        <dbReference type="ARBA" id="ARBA00022574"/>
    </source>
</evidence>
<proteinExistence type="inferred from homology"/>
<keyword evidence="6" id="KW-1185">Reference proteome</keyword>